<evidence type="ECO:0000313" key="6">
    <source>
        <dbReference type="EMBL" id="QEG40921.1"/>
    </source>
</evidence>
<dbReference type="GO" id="GO:0003677">
    <property type="term" value="F:DNA binding"/>
    <property type="evidence" value="ECO:0007669"/>
    <property type="project" value="UniProtKB-KW"/>
</dbReference>
<keyword evidence="7" id="KW-1185">Reference proteome</keyword>
<dbReference type="PANTHER" id="PTHR30346">
    <property type="entry name" value="TRANSCRIPTIONAL DUAL REGULATOR HCAR-RELATED"/>
    <property type="match status" value="1"/>
</dbReference>
<keyword evidence="4" id="KW-0804">Transcription</keyword>
<protein>
    <submittedName>
        <fullName evidence="6">Hydrogen peroxide-inducible genes activator</fullName>
    </submittedName>
</protein>
<dbReference type="AlphaFoldDB" id="A0A5B9R3K1"/>
<dbReference type="Pfam" id="PF03466">
    <property type="entry name" value="LysR_substrate"/>
    <property type="match status" value="1"/>
</dbReference>
<keyword evidence="2" id="KW-0805">Transcription regulation</keyword>
<dbReference type="InterPro" id="IPR036388">
    <property type="entry name" value="WH-like_DNA-bd_sf"/>
</dbReference>
<accession>A0A5B9R3K1</accession>
<dbReference type="PRINTS" id="PR00039">
    <property type="entry name" value="HTHLYSR"/>
</dbReference>
<dbReference type="GO" id="GO:0032993">
    <property type="term" value="C:protein-DNA complex"/>
    <property type="evidence" value="ECO:0007669"/>
    <property type="project" value="TreeGrafter"/>
</dbReference>
<reference evidence="6 7" key="1">
    <citation type="submission" date="2019-08" db="EMBL/GenBank/DDBJ databases">
        <title>Deep-cultivation of Planctomycetes and their phenomic and genomic characterization uncovers novel biology.</title>
        <authorList>
            <person name="Wiegand S."/>
            <person name="Jogler M."/>
            <person name="Boedeker C."/>
            <person name="Pinto D."/>
            <person name="Vollmers J."/>
            <person name="Rivas-Marin E."/>
            <person name="Kohn T."/>
            <person name="Peeters S.H."/>
            <person name="Heuer A."/>
            <person name="Rast P."/>
            <person name="Oberbeckmann S."/>
            <person name="Bunk B."/>
            <person name="Jeske O."/>
            <person name="Meyerdierks A."/>
            <person name="Storesund J.E."/>
            <person name="Kallscheuer N."/>
            <person name="Luecker S."/>
            <person name="Lage O.M."/>
            <person name="Pohl T."/>
            <person name="Merkel B.J."/>
            <person name="Hornburger P."/>
            <person name="Mueller R.-W."/>
            <person name="Bruemmer F."/>
            <person name="Labrenz M."/>
            <person name="Spormann A.M."/>
            <person name="Op den Camp H."/>
            <person name="Overmann J."/>
            <person name="Amann R."/>
            <person name="Jetten M.S.M."/>
            <person name="Mascher T."/>
            <person name="Medema M.H."/>
            <person name="Devos D.P."/>
            <person name="Kaster A.-K."/>
            <person name="Ovreas L."/>
            <person name="Rohde M."/>
            <person name="Galperin M.Y."/>
            <person name="Jogler C."/>
        </authorList>
    </citation>
    <scope>NUCLEOTIDE SEQUENCE [LARGE SCALE GENOMIC DNA]</scope>
    <source>
        <strain evidence="6 7">UC8</strain>
    </source>
</reference>
<dbReference type="FunFam" id="1.10.10.10:FF:000001">
    <property type="entry name" value="LysR family transcriptional regulator"/>
    <property type="match status" value="1"/>
</dbReference>
<dbReference type="SUPFAM" id="SSF53850">
    <property type="entry name" value="Periplasmic binding protein-like II"/>
    <property type="match status" value="1"/>
</dbReference>
<dbReference type="InterPro" id="IPR036390">
    <property type="entry name" value="WH_DNA-bd_sf"/>
</dbReference>
<dbReference type="RefSeq" id="WP_068140260.1">
    <property type="nucleotide sequence ID" value="NZ_CP042914.1"/>
</dbReference>
<dbReference type="PANTHER" id="PTHR30346:SF0">
    <property type="entry name" value="HCA OPERON TRANSCRIPTIONAL ACTIVATOR HCAR"/>
    <property type="match status" value="1"/>
</dbReference>
<dbReference type="OrthoDB" id="9803735at2"/>
<dbReference type="Proteomes" id="UP000325286">
    <property type="component" value="Chromosome"/>
</dbReference>
<dbReference type="SUPFAM" id="SSF46785">
    <property type="entry name" value="Winged helix' DNA-binding domain"/>
    <property type="match status" value="1"/>
</dbReference>
<evidence type="ECO:0000256" key="2">
    <source>
        <dbReference type="ARBA" id="ARBA00023015"/>
    </source>
</evidence>
<dbReference type="EMBL" id="CP042914">
    <property type="protein sequence ID" value="QEG40921.1"/>
    <property type="molecule type" value="Genomic_DNA"/>
</dbReference>
<sequence>MDMDQLAHFQCVAELKNFTRAAERLCLSQPALSRSIQRLEEELGQPLFERRPRSVDLTDAGQLFQSRAEQMLLILEDCKAELNDDGQSGRIRIAGIPTIAPFFLPDLLRSFSDAFPKANLIVQEDTTDHLLKRCKQGELDVAIVALPIPTKYVGIEELFSEELSLVVPQSHPLADKRQIRIGDVEQYPFVLLDEAHCLSDNITTFCRQRSIQPVAVERTSQLVMVQELVSLGHGVSMIPEMAKRLDSSKRRVYRSFQGKPPKRTVAAVWNPYRFQSRLLGAFREHLRTYADRFASGG</sequence>
<dbReference type="Pfam" id="PF00126">
    <property type="entry name" value="HTH_1"/>
    <property type="match status" value="1"/>
</dbReference>
<evidence type="ECO:0000256" key="4">
    <source>
        <dbReference type="ARBA" id="ARBA00023163"/>
    </source>
</evidence>
<keyword evidence="3" id="KW-0238">DNA-binding</keyword>
<dbReference type="InterPro" id="IPR000847">
    <property type="entry name" value="LysR_HTH_N"/>
</dbReference>
<comment type="similarity">
    <text evidence="1">Belongs to the LysR transcriptional regulatory family.</text>
</comment>
<proteinExistence type="inferred from homology"/>
<gene>
    <name evidence="6" type="primary">oxyR</name>
    <name evidence="6" type="ORF">UC8_29390</name>
</gene>
<evidence type="ECO:0000313" key="7">
    <source>
        <dbReference type="Proteomes" id="UP000325286"/>
    </source>
</evidence>
<dbReference type="PROSITE" id="PS50931">
    <property type="entry name" value="HTH_LYSR"/>
    <property type="match status" value="1"/>
</dbReference>
<dbReference type="Gene3D" id="1.10.10.10">
    <property type="entry name" value="Winged helix-like DNA-binding domain superfamily/Winged helix DNA-binding domain"/>
    <property type="match status" value="1"/>
</dbReference>
<feature type="domain" description="HTH lysR-type" evidence="5">
    <location>
        <begin position="1"/>
        <end position="58"/>
    </location>
</feature>
<dbReference type="GO" id="GO:0003700">
    <property type="term" value="F:DNA-binding transcription factor activity"/>
    <property type="evidence" value="ECO:0007669"/>
    <property type="project" value="InterPro"/>
</dbReference>
<name>A0A5B9R3K1_9BACT</name>
<dbReference type="InterPro" id="IPR005119">
    <property type="entry name" value="LysR_subst-bd"/>
</dbReference>
<evidence type="ECO:0000259" key="5">
    <source>
        <dbReference type="PROSITE" id="PS50931"/>
    </source>
</evidence>
<organism evidence="6 7">
    <name type="scientific">Roseimaritima ulvae</name>
    <dbReference type="NCBI Taxonomy" id="980254"/>
    <lineage>
        <taxon>Bacteria</taxon>
        <taxon>Pseudomonadati</taxon>
        <taxon>Planctomycetota</taxon>
        <taxon>Planctomycetia</taxon>
        <taxon>Pirellulales</taxon>
        <taxon>Pirellulaceae</taxon>
        <taxon>Roseimaritima</taxon>
    </lineage>
</organism>
<dbReference type="Gene3D" id="3.40.190.10">
    <property type="entry name" value="Periplasmic binding protein-like II"/>
    <property type="match status" value="2"/>
</dbReference>
<evidence type="ECO:0000256" key="3">
    <source>
        <dbReference type="ARBA" id="ARBA00023125"/>
    </source>
</evidence>
<evidence type="ECO:0000256" key="1">
    <source>
        <dbReference type="ARBA" id="ARBA00009437"/>
    </source>
</evidence>
<dbReference type="CDD" id="cd05466">
    <property type="entry name" value="PBP2_LTTR_substrate"/>
    <property type="match status" value="1"/>
</dbReference>
<dbReference type="KEGG" id="rul:UC8_29390"/>